<keyword evidence="4" id="KW-1133">Transmembrane helix</keyword>
<feature type="region of interest" description="Disordered" evidence="3">
    <location>
        <begin position="91"/>
        <end position="112"/>
    </location>
</feature>
<dbReference type="InterPro" id="IPR000985">
    <property type="entry name" value="Lectin_LegA_CS"/>
</dbReference>
<name>A0AAD5IVL2_ACENE</name>
<dbReference type="InterPro" id="IPR001220">
    <property type="entry name" value="Legume_lectin_dom"/>
</dbReference>
<evidence type="ECO:0000256" key="4">
    <source>
        <dbReference type="SAM" id="Phobius"/>
    </source>
</evidence>
<dbReference type="Gene3D" id="2.60.120.200">
    <property type="match status" value="1"/>
</dbReference>
<dbReference type="EMBL" id="JAJSOW010000102">
    <property type="protein sequence ID" value="KAI9177847.1"/>
    <property type="molecule type" value="Genomic_DNA"/>
</dbReference>
<keyword evidence="7" id="KW-1185">Reference proteome</keyword>
<evidence type="ECO:0000313" key="6">
    <source>
        <dbReference type="EMBL" id="KAI9177847.1"/>
    </source>
</evidence>
<evidence type="ECO:0000256" key="3">
    <source>
        <dbReference type="SAM" id="MobiDB-lite"/>
    </source>
</evidence>
<accession>A0AAD5IVL2</accession>
<dbReference type="InterPro" id="IPR013320">
    <property type="entry name" value="ConA-like_dom_sf"/>
</dbReference>
<organism evidence="6 7">
    <name type="scientific">Acer negundo</name>
    <name type="common">Box elder</name>
    <dbReference type="NCBI Taxonomy" id="4023"/>
    <lineage>
        <taxon>Eukaryota</taxon>
        <taxon>Viridiplantae</taxon>
        <taxon>Streptophyta</taxon>
        <taxon>Embryophyta</taxon>
        <taxon>Tracheophyta</taxon>
        <taxon>Spermatophyta</taxon>
        <taxon>Magnoliopsida</taxon>
        <taxon>eudicotyledons</taxon>
        <taxon>Gunneridae</taxon>
        <taxon>Pentapetalae</taxon>
        <taxon>rosids</taxon>
        <taxon>malvids</taxon>
        <taxon>Sapindales</taxon>
        <taxon>Sapindaceae</taxon>
        <taxon>Hippocastanoideae</taxon>
        <taxon>Acereae</taxon>
        <taxon>Acer</taxon>
    </lineage>
</organism>
<dbReference type="SUPFAM" id="SSF49899">
    <property type="entry name" value="Concanavalin A-like lectins/glucanases"/>
    <property type="match status" value="1"/>
</dbReference>
<dbReference type="PANTHER" id="PTHR32401:SF49">
    <property type="entry name" value="OS10G0129200 PROTEIN"/>
    <property type="match status" value="1"/>
</dbReference>
<dbReference type="Pfam" id="PF00139">
    <property type="entry name" value="Lectin_legB"/>
    <property type="match status" value="1"/>
</dbReference>
<reference evidence="6" key="2">
    <citation type="submission" date="2023-02" db="EMBL/GenBank/DDBJ databases">
        <authorList>
            <person name="Swenson N.G."/>
            <person name="Wegrzyn J.L."/>
            <person name="Mcevoy S.L."/>
        </authorList>
    </citation>
    <scope>NUCLEOTIDE SEQUENCE</scope>
    <source>
        <strain evidence="6">91603</strain>
        <tissue evidence="6">Leaf</tissue>
    </source>
</reference>
<dbReference type="PROSITE" id="PS00308">
    <property type="entry name" value="LECTIN_LEGUME_ALPHA"/>
    <property type="match status" value="1"/>
</dbReference>
<comment type="caution">
    <text evidence="6">The sequence shown here is derived from an EMBL/GenBank/DDBJ whole genome shotgun (WGS) entry which is preliminary data.</text>
</comment>
<dbReference type="PANTHER" id="PTHR32401">
    <property type="entry name" value="CONCANAVALIN A-LIKE LECTIN FAMILY PROTEIN"/>
    <property type="match status" value="1"/>
</dbReference>
<keyword evidence="2" id="KW-0430">Lectin</keyword>
<keyword evidence="4" id="KW-0812">Transmembrane</keyword>
<evidence type="ECO:0000256" key="2">
    <source>
        <dbReference type="ARBA" id="ARBA00022734"/>
    </source>
</evidence>
<reference evidence="6" key="1">
    <citation type="journal article" date="2022" name="Plant J.">
        <title>Strategies of tolerance reflected in two North American maple genomes.</title>
        <authorList>
            <person name="McEvoy S.L."/>
            <person name="Sezen U.U."/>
            <person name="Trouern-Trend A."/>
            <person name="McMahon S.M."/>
            <person name="Schaberg P.G."/>
            <person name="Yang J."/>
            <person name="Wegrzyn J.L."/>
            <person name="Swenson N.G."/>
        </authorList>
    </citation>
    <scope>NUCLEOTIDE SEQUENCE</scope>
    <source>
        <strain evidence="6">91603</strain>
    </source>
</reference>
<proteinExistence type="inferred from homology"/>
<evidence type="ECO:0000256" key="1">
    <source>
        <dbReference type="ARBA" id="ARBA00007606"/>
    </source>
</evidence>
<dbReference type="AlphaFoldDB" id="A0AAD5IVL2"/>
<comment type="similarity">
    <text evidence="1">Belongs to the leguminous lectin family.</text>
</comment>
<sequence length="186" mass="20559">MRSVSNLTWLSDIRDGQRSEAWISYNSSTQNLSVVFIGISNNSTVIQQGLYYNVDLRLSLHEFVTIGFSAATGNLIAIHTLYSWEFSSSLEVDGNSTDQAPPPIDQRRRRRRHSKNMKLGLGLGLGGGGVVLICSLVLLWFIGICRGSKGRDEEDNNEENALRGSVGINAVEKFESSSVPKNNCHR</sequence>
<feature type="transmembrane region" description="Helical" evidence="4">
    <location>
        <begin position="119"/>
        <end position="142"/>
    </location>
</feature>
<dbReference type="Proteomes" id="UP001064489">
    <property type="component" value="Chromosome 5"/>
</dbReference>
<dbReference type="InterPro" id="IPR050258">
    <property type="entry name" value="Leguminous_Lectin"/>
</dbReference>
<evidence type="ECO:0000259" key="5">
    <source>
        <dbReference type="Pfam" id="PF00139"/>
    </source>
</evidence>
<protein>
    <recommendedName>
        <fullName evidence="5">Legume lectin domain-containing protein</fullName>
    </recommendedName>
</protein>
<feature type="domain" description="Legume lectin" evidence="5">
    <location>
        <begin position="2"/>
        <end position="96"/>
    </location>
</feature>
<keyword evidence="4" id="KW-0472">Membrane</keyword>
<gene>
    <name evidence="6" type="ORF">LWI28_019879</name>
</gene>
<dbReference type="GO" id="GO:0030246">
    <property type="term" value="F:carbohydrate binding"/>
    <property type="evidence" value="ECO:0007669"/>
    <property type="project" value="UniProtKB-KW"/>
</dbReference>
<evidence type="ECO:0000313" key="7">
    <source>
        <dbReference type="Proteomes" id="UP001064489"/>
    </source>
</evidence>